<reference evidence="1 2" key="1">
    <citation type="journal article" date="2012" name="Genome Biol.">
        <title>Sequencing three crocodilian genomes to illuminate the evolution of archosaurs and amniotes.</title>
        <authorList>
            <person name="St John J.A."/>
            <person name="Braun E.L."/>
            <person name="Isberg S.R."/>
            <person name="Miles L.G."/>
            <person name="Chong A.Y."/>
            <person name="Gongora J."/>
            <person name="Dalzell P."/>
            <person name="Moran C."/>
            <person name="Bed'hom B."/>
            <person name="Abzhanov A."/>
            <person name="Burgess S.C."/>
            <person name="Cooksey A.M."/>
            <person name="Castoe T.A."/>
            <person name="Crawford N.G."/>
            <person name="Densmore L.D."/>
            <person name="Drew J.C."/>
            <person name="Edwards S.V."/>
            <person name="Faircloth B.C."/>
            <person name="Fujita M.K."/>
            <person name="Greenwold M.J."/>
            <person name="Hoffmann F.G."/>
            <person name="Howard J.M."/>
            <person name="Iguchi T."/>
            <person name="Janes D.E."/>
            <person name="Khan S.Y."/>
            <person name="Kohno S."/>
            <person name="de Koning A.J."/>
            <person name="Lance S.L."/>
            <person name="McCarthy F.M."/>
            <person name="McCormack J.E."/>
            <person name="Merchant M.E."/>
            <person name="Peterson D.G."/>
            <person name="Pollock D.D."/>
            <person name="Pourmand N."/>
            <person name="Raney B.J."/>
            <person name="Roessler K.A."/>
            <person name="Sanford J.R."/>
            <person name="Sawyer R.H."/>
            <person name="Schmidt C.J."/>
            <person name="Triplett E.W."/>
            <person name="Tuberville T.D."/>
            <person name="Venegas-Anaya M."/>
            <person name="Howard J.T."/>
            <person name="Jarvis E.D."/>
            <person name="Guillette L.J.Jr."/>
            <person name="Glenn T.C."/>
            <person name="Green R.E."/>
            <person name="Ray D.A."/>
        </authorList>
    </citation>
    <scope>NUCLEOTIDE SEQUENCE [LARGE SCALE GENOMIC DNA]</scope>
    <source>
        <strain evidence="1">KSC_2009_1</strain>
    </source>
</reference>
<sequence length="141" mass="16053">MSLKRARNSFDEDVMVLQLDMGDGPHLAVRMRPQGCCHPQLGYCRCTGSAREDVTYENAWNRLKEAWDQQELELDRGDRKFWAELLTLEHEHLWVLQEKNIILGWAGLPDGDDRVLGTVLASVVVFILPAAQSLSLELHTP</sequence>
<evidence type="ECO:0000313" key="2">
    <source>
        <dbReference type="Proteomes" id="UP000050525"/>
    </source>
</evidence>
<organism evidence="1 2">
    <name type="scientific">Alligator mississippiensis</name>
    <name type="common">American alligator</name>
    <dbReference type="NCBI Taxonomy" id="8496"/>
    <lineage>
        <taxon>Eukaryota</taxon>
        <taxon>Metazoa</taxon>
        <taxon>Chordata</taxon>
        <taxon>Craniata</taxon>
        <taxon>Vertebrata</taxon>
        <taxon>Euteleostomi</taxon>
        <taxon>Archelosauria</taxon>
        <taxon>Archosauria</taxon>
        <taxon>Crocodylia</taxon>
        <taxon>Alligatoridae</taxon>
        <taxon>Alligatorinae</taxon>
        <taxon>Alligator</taxon>
    </lineage>
</organism>
<gene>
    <name evidence="1" type="ORF">Y1Q_0006292</name>
</gene>
<dbReference type="EMBL" id="AKHW03001628">
    <property type="protein sequence ID" value="KYO41500.1"/>
    <property type="molecule type" value="Genomic_DNA"/>
</dbReference>
<dbReference type="AlphaFoldDB" id="A0A151NXW6"/>
<name>A0A151NXW6_ALLMI</name>
<evidence type="ECO:0000313" key="1">
    <source>
        <dbReference type="EMBL" id="KYO41500.1"/>
    </source>
</evidence>
<comment type="caution">
    <text evidence="1">The sequence shown here is derived from an EMBL/GenBank/DDBJ whole genome shotgun (WGS) entry which is preliminary data.</text>
</comment>
<protein>
    <submittedName>
        <fullName evidence="1">Uncharacterized protein</fullName>
    </submittedName>
</protein>
<proteinExistence type="predicted"/>
<dbReference type="Proteomes" id="UP000050525">
    <property type="component" value="Unassembled WGS sequence"/>
</dbReference>
<accession>A0A151NXW6</accession>
<keyword evidence="2" id="KW-1185">Reference proteome</keyword>